<name>A0A6C0I3T3_9ZZZZ</name>
<dbReference type="PANTHER" id="PTHR12341">
    <property type="entry name" value="5'-&gt;3' EXORIBONUCLEASE"/>
    <property type="match status" value="1"/>
</dbReference>
<evidence type="ECO:0000256" key="3">
    <source>
        <dbReference type="ARBA" id="ARBA00022839"/>
    </source>
</evidence>
<dbReference type="PANTHER" id="PTHR12341:SF7">
    <property type="entry name" value="5'-3' EXORIBONUCLEASE 1"/>
    <property type="match status" value="1"/>
</dbReference>
<evidence type="ECO:0008006" key="8">
    <source>
        <dbReference type="Google" id="ProtNLM"/>
    </source>
</evidence>
<comment type="similarity">
    <text evidence="4">Belongs to the 5'-3' exonuclease family.</text>
</comment>
<dbReference type="InterPro" id="IPR041412">
    <property type="entry name" value="Xrn1_helical"/>
</dbReference>
<keyword evidence="3" id="KW-0269">Exonuclease</keyword>
<feature type="domain" description="Xrn1 N-terminal" evidence="5">
    <location>
        <begin position="1"/>
        <end position="227"/>
    </location>
</feature>
<dbReference type="GO" id="GO:0003723">
    <property type="term" value="F:RNA binding"/>
    <property type="evidence" value="ECO:0007669"/>
    <property type="project" value="TreeGrafter"/>
</dbReference>
<reference evidence="7" key="1">
    <citation type="journal article" date="2020" name="Nature">
        <title>Giant virus diversity and host interactions through global metagenomics.</title>
        <authorList>
            <person name="Schulz F."/>
            <person name="Roux S."/>
            <person name="Paez-Espino D."/>
            <person name="Jungbluth S."/>
            <person name="Walsh D.A."/>
            <person name="Denef V.J."/>
            <person name="McMahon K.D."/>
            <person name="Konstantinidis K.T."/>
            <person name="Eloe-Fadrosh E.A."/>
            <person name="Kyrpides N.C."/>
            <person name="Woyke T."/>
        </authorList>
    </citation>
    <scope>NUCLEOTIDE SEQUENCE</scope>
    <source>
        <strain evidence="7">GVMAG-M-3300023184-190</strain>
    </source>
</reference>
<protein>
    <recommendedName>
        <fullName evidence="8">Xrn1 N-terminal domain-containing protein</fullName>
    </recommendedName>
</protein>
<dbReference type="AlphaFoldDB" id="A0A6C0I3T3"/>
<dbReference type="GO" id="GO:0000956">
    <property type="term" value="P:nuclear-transcribed mRNA catabolic process"/>
    <property type="evidence" value="ECO:0007669"/>
    <property type="project" value="TreeGrafter"/>
</dbReference>
<sequence>MGIPCYFSHIIKTYSNIIRNLLHFKNNRLFRFHNLYLDSNSIIYDVVRELETKNTEKGISMSIDVFEKSVIDNVLLAIEGYCRVVSPTKVFYIAFDGDAPMAKKIQQKMRRYKSHFMSTLNLEPATTETTVNSKWNTNEISPGTAFMNNLSSRVHSYFANKEKELNVDKIIVSCSNMKGEGEHKIFEHVRQCATTDDNIAIYGLDADLFMLSMYHLDLCRNIYVFREAPEFIKSSIPLKQQNTGSNLYCIDIQILCSGVLSEMNCLFFDKHRLRDYLLLCHFLGNDFVPHTPVLNLRTSGMSLLVDSYRECIGSKEGKFLISKETKEIEWPNVMKVLERIAKMERDILIEEMDKRRRWKGRFTGKQDEMKDAPMLLRAKEEYINPKEDGWRTRYKKALGNVESVDNYKRVIDGVNKYYDTGELTVYSKSRYGPLLTEVVRSDHSCVTTTPSMVLTELDIMPKKEDKFEIEMSYMRYDWEGEVKIWD</sequence>
<evidence type="ECO:0000256" key="1">
    <source>
        <dbReference type="ARBA" id="ARBA00022722"/>
    </source>
</evidence>
<proteinExistence type="inferred from homology"/>
<dbReference type="InterPro" id="IPR004859">
    <property type="entry name" value="Xrn1_N"/>
</dbReference>
<dbReference type="GO" id="GO:0005634">
    <property type="term" value="C:nucleus"/>
    <property type="evidence" value="ECO:0007669"/>
    <property type="project" value="TreeGrafter"/>
</dbReference>
<organism evidence="7">
    <name type="scientific">viral metagenome</name>
    <dbReference type="NCBI Taxonomy" id="1070528"/>
    <lineage>
        <taxon>unclassified sequences</taxon>
        <taxon>metagenomes</taxon>
        <taxon>organismal metagenomes</taxon>
    </lineage>
</organism>
<dbReference type="Pfam" id="PF03159">
    <property type="entry name" value="XRN_N"/>
    <property type="match status" value="1"/>
</dbReference>
<dbReference type="Pfam" id="PF17846">
    <property type="entry name" value="XRN_M"/>
    <property type="match status" value="1"/>
</dbReference>
<keyword evidence="1" id="KW-0540">Nuclease</keyword>
<keyword evidence="2" id="KW-0378">Hydrolase</keyword>
<dbReference type="InterPro" id="IPR027073">
    <property type="entry name" value="5_3_exoribonuclease"/>
</dbReference>
<dbReference type="EMBL" id="MN740097">
    <property type="protein sequence ID" value="QHT87668.1"/>
    <property type="molecule type" value="Genomic_DNA"/>
</dbReference>
<evidence type="ECO:0000313" key="7">
    <source>
        <dbReference type="EMBL" id="QHT87668.1"/>
    </source>
</evidence>
<dbReference type="GO" id="GO:0004534">
    <property type="term" value="F:5'-3' RNA exonuclease activity"/>
    <property type="evidence" value="ECO:0007669"/>
    <property type="project" value="TreeGrafter"/>
</dbReference>
<accession>A0A6C0I3T3</accession>
<evidence type="ECO:0000256" key="4">
    <source>
        <dbReference type="ARBA" id="ARBA00038299"/>
    </source>
</evidence>
<evidence type="ECO:0000256" key="2">
    <source>
        <dbReference type="ARBA" id="ARBA00022801"/>
    </source>
</evidence>
<evidence type="ECO:0000259" key="5">
    <source>
        <dbReference type="Pfam" id="PF03159"/>
    </source>
</evidence>
<evidence type="ECO:0000259" key="6">
    <source>
        <dbReference type="Pfam" id="PF17846"/>
    </source>
</evidence>
<dbReference type="Gene3D" id="3.40.50.12390">
    <property type="match status" value="1"/>
</dbReference>
<feature type="domain" description="Xrn1 helical" evidence="6">
    <location>
        <begin position="273"/>
        <end position="378"/>
    </location>
</feature>